<reference evidence="1 2" key="1">
    <citation type="submission" date="2022-12" db="EMBL/GenBank/DDBJ databases">
        <title>Chromosome-level genome of Tegillarca granosa.</title>
        <authorList>
            <person name="Kim J."/>
        </authorList>
    </citation>
    <scope>NUCLEOTIDE SEQUENCE [LARGE SCALE GENOMIC DNA]</scope>
    <source>
        <strain evidence="1">Teg-2019</strain>
        <tissue evidence="1">Adductor muscle</tissue>
    </source>
</reference>
<proteinExistence type="predicted"/>
<keyword evidence="2" id="KW-1185">Reference proteome</keyword>
<dbReference type="Proteomes" id="UP001217089">
    <property type="component" value="Unassembled WGS sequence"/>
</dbReference>
<accession>A0ABQ9FYX6</accession>
<comment type="caution">
    <text evidence="1">The sequence shown here is derived from an EMBL/GenBank/DDBJ whole genome shotgun (WGS) entry which is preliminary data.</text>
</comment>
<protein>
    <submittedName>
        <fullName evidence="1">Uncharacterized protein</fullName>
    </submittedName>
</protein>
<organism evidence="1 2">
    <name type="scientific">Tegillarca granosa</name>
    <name type="common">Malaysian cockle</name>
    <name type="synonym">Anadara granosa</name>
    <dbReference type="NCBI Taxonomy" id="220873"/>
    <lineage>
        <taxon>Eukaryota</taxon>
        <taxon>Metazoa</taxon>
        <taxon>Spiralia</taxon>
        <taxon>Lophotrochozoa</taxon>
        <taxon>Mollusca</taxon>
        <taxon>Bivalvia</taxon>
        <taxon>Autobranchia</taxon>
        <taxon>Pteriomorphia</taxon>
        <taxon>Arcoida</taxon>
        <taxon>Arcoidea</taxon>
        <taxon>Arcidae</taxon>
        <taxon>Tegillarca</taxon>
    </lineage>
</organism>
<sequence length="77" mass="9252">MDIQEDIEFEWVHKIGKQKMEKPPFLVVKFTSLTQREQVRKKAATSIKGKDNFSIFKQFQKEIQERRKRLIPKFKAA</sequence>
<dbReference type="EMBL" id="JARBDR010000132">
    <property type="protein sequence ID" value="KAJ8321192.1"/>
    <property type="molecule type" value="Genomic_DNA"/>
</dbReference>
<evidence type="ECO:0000313" key="2">
    <source>
        <dbReference type="Proteomes" id="UP001217089"/>
    </source>
</evidence>
<gene>
    <name evidence="1" type="ORF">KUTeg_001256</name>
</gene>
<evidence type="ECO:0000313" key="1">
    <source>
        <dbReference type="EMBL" id="KAJ8321192.1"/>
    </source>
</evidence>
<name>A0ABQ9FYX6_TEGGR</name>